<dbReference type="RefSeq" id="WP_307061900.1">
    <property type="nucleotide sequence ID" value="NZ_JAUSUH010000007.1"/>
</dbReference>
<organism evidence="1 2">
    <name type="scientific">Ancylobacter vacuolatus</name>
    <dbReference type="NCBI Taxonomy" id="223389"/>
    <lineage>
        <taxon>Bacteria</taxon>
        <taxon>Pseudomonadati</taxon>
        <taxon>Pseudomonadota</taxon>
        <taxon>Alphaproteobacteria</taxon>
        <taxon>Hyphomicrobiales</taxon>
        <taxon>Xanthobacteraceae</taxon>
        <taxon>Ancylobacter</taxon>
    </lineage>
</organism>
<reference evidence="1 2" key="1">
    <citation type="submission" date="2023-07" db="EMBL/GenBank/DDBJ databases">
        <title>Genomic Encyclopedia of Type Strains, Phase IV (KMG-IV): sequencing the most valuable type-strain genomes for metagenomic binning, comparative biology and taxonomic classification.</title>
        <authorList>
            <person name="Goeker M."/>
        </authorList>
    </citation>
    <scope>NUCLEOTIDE SEQUENCE [LARGE SCALE GENOMIC DNA]</scope>
    <source>
        <strain evidence="1 2">DSM 1277</strain>
    </source>
</reference>
<dbReference type="EMBL" id="JAUSUH010000007">
    <property type="protein sequence ID" value="MDQ0348783.1"/>
    <property type="molecule type" value="Genomic_DNA"/>
</dbReference>
<comment type="caution">
    <text evidence="1">The sequence shown here is derived from an EMBL/GenBank/DDBJ whole genome shotgun (WGS) entry which is preliminary data.</text>
</comment>
<evidence type="ECO:0000313" key="1">
    <source>
        <dbReference type="EMBL" id="MDQ0348783.1"/>
    </source>
</evidence>
<proteinExistence type="predicted"/>
<dbReference type="Proteomes" id="UP001238467">
    <property type="component" value="Unassembled WGS sequence"/>
</dbReference>
<sequence>MNSVAARGAWGAATRTDAMLAPWAGAFPARLSPSHGAACGVTTAFVPGSAFDVKVATPDDLKLAEALIALNG</sequence>
<gene>
    <name evidence="1" type="ORF">J2S76_003217</name>
</gene>
<accession>A0ABU0DK32</accession>
<keyword evidence="2" id="KW-1185">Reference proteome</keyword>
<evidence type="ECO:0000313" key="2">
    <source>
        <dbReference type="Proteomes" id="UP001238467"/>
    </source>
</evidence>
<protein>
    <recommendedName>
        <fullName evidence="3">2-C-methyl-D-erythritol 4-phosphate cytidylyltransferase</fullName>
    </recommendedName>
</protein>
<name>A0ABU0DK32_9HYPH</name>
<evidence type="ECO:0008006" key="3">
    <source>
        <dbReference type="Google" id="ProtNLM"/>
    </source>
</evidence>